<reference evidence="4 5" key="1">
    <citation type="journal article" date="2014" name="Genome Announc.">
        <title>Draft Genome Sequences of Marine Flavobacterium Algibacter lectus Strains SS8 and NR4.</title>
        <authorList>
            <person name="Takatani N."/>
            <person name="Nakanishi M."/>
            <person name="Meirelles P."/>
            <person name="Mino S."/>
            <person name="Suda W."/>
            <person name="Oshima K."/>
            <person name="Hattori M."/>
            <person name="Ohkuma M."/>
            <person name="Hosokawa M."/>
            <person name="Miyashita K."/>
            <person name="Thompson F.L."/>
            <person name="Niwa A."/>
            <person name="Sawabe T."/>
            <person name="Sawabe T."/>
        </authorList>
    </citation>
    <scope>NUCLEOTIDE SEQUENCE [LARGE SCALE GENOMIC DNA]</scope>
    <source>
        <strain evidence="5">JCM19274</strain>
    </source>
</reference>
<dbReference type="AlphaFoldDB" id="A0A090WL64"/>
<proteinExistence type="predicted"/>
<dbReference type="GO" id="GO:0005829">
    <property type="term" value="C:cytosol"/>
    <property type="evidence" value="ECO:0007669"/>
    <property type="project" value="TreeGrafter"/>
</dbReference>
<dbReference type="InterPro" id="IPR050766">
    <property type="entry name" value="Bact_Lucif_Oxidored"/>
</dbReference>
<dbReference type="PANTHER" id="PTHR30137">
    <property type="entry name" value="LUCIFERASE-LIKE MONOOXYGENASE"/>
    <property type="match status" value="1"/>
</dbReference>
<evidence type="ECO:0000313" key="5">
    <source>
        <dbReference type="Proteomes" id="UP000029643"/>
    </source>
</evidence>
<accession>A0A090WL64</accession>
<dbReference type="Proteomes" id="UP000029643">
    <property type="component" value="Unassembled WGS sequence"/>
</dbReference>
<organism evidence="4 5">
    <name type="scientific">Algibacter lectus</name>
    <dbReference type="NCBI Taxonomy" id="221126"/>
    <lineage>
        <taxon>Bacteria</taxon>
        <taxon>Pseudomonadati</taxon>
        <taxon>Bacteroidota</taxon>
        <taxon>Flavobacteriia</taxon>
        <taxon>Flavobacteriales</taxon>
        <taxon>Flavobacteriaceae</taxon>
        <taxon>Algibacter</taxon>
    </lineage>
</organism>
<dbReference type="PANTHER" id="PTHR30137:SF6">
    <property type="entry name" value="LUCIFERASE-LIKE MONOOXYGENASE"/>
    <property type="match status" value="1"/>
</dbReference>
<dbReference type="NCBIfam" id="TIGR03558">
    <property type="entry name" value="oxido_grp_1"/>
    <property type="match status" value="1"/>
</dbReference>
<dbReference type="EMBL" id="BBNU01000001">
    <property type="protein sequence ID" value="GAL77805.1"/>
    <property type="molecule type" value="Genomic_DNA"/>
</dbReference>
<evidence type="ECO:0000313" key="4">
    <source>
        <dbReference type="EMBL" id="GAL77805.1"/>
    </source>
</evidence>
<evidence type="ECO:0000256" key="1">
    <source>
        <dbReference type="ARBA" id="ARBA00007789"/>
    </source>
</evidence>
<dbReference type="FunFam" id="3.20.20.30:FF:000002">
    <property type="entry name" value="LLM class flavin-dependent oxidoreductase"/>
    <property type="match status" value="1"/>
</dbReference>
<dbReference type="SUPFAM" id="SSF51679">
    <property type="entry name" value="Bacterial luciferase-like"/>
    <property type="match status" value="1"/>
</dbReference>
<evidence type="ECO:0000256" key="2">
    <source>
        <dbReference type="ARBA" id="ARBA00074555"/>
    </source>
</evidence>
<keyword evidence="4" id="KW-0560">Oxidoreductase</keyword>
<sequence length="335" mass="37221">MKTQHTKYSILDLALVSQGHTLKQTYNNALSLAQHAETFGYTRYWLAEHHNAHNIGSSATSVLIGYVAQGTNTIKVGSGGVMLPNHSPLIIAEQFGTLGGSLYPNRIDLGLGRAPGTDRETAQAIRSDFMDAAHAFPNELDKIQTYFSKENATSKVRATVAEGVEVPIYILGSSTDSAHLAAKNGLPYAFASHFATTHLWNAIDIYRKEFKPSKDLEKPYVMAGVNIIIADTDEEAQRLFTSLIRMIVGIFTGKRDFVQPPTEMTPDLEEIIKNPQVHQMLKYSFVGSKSTVKAQVKTFMEQTQADEIIAVTNIYDVKDRIRSYELFSEIMKELN</sequence>
<dbReference type="InterPro" id="IPR011251">
    <property type="entry name" value="Luciferase-like_dom"/>
</dbReference>
<dbReference type="Gene3D" id="3.20.20.30">
    <property type="entry name" value="Luciferase-like domain"/>
    <property type="match status" value="1"/>
</dbReference>
<dbReference type="GO" id="GO:0004497">
    <property type="term" value="F:monooxygenase activity"/>
    <property type="evidence" value="ECO:0007669"/>
    <property type="project" value="UniProtKB-KW"/>
</dbReference>
<evidence type="ECO:0000259" key="3">
    <source>
        <dbReference type="Pfam" id="PF00296"/>
    </source>
</evidence>
<comment type="caution">
    <text evidence="4">The sequence shown here is derived from an EMBL/GenBank/DDBJ whole genome shotgun (WGS) entry which is preliminary data.</text>
</comment>
<dbReference type="STRING" id="221126.SAMN04489722_102153"/>
<dbReference type="RefSeq" id="WP_042495143.1">
    <property type="nucleotide sequence ID" value="NZ_BBNU01000001.1"/>
</dbReference>
<protein>
    <recommendedName>
        <fullName evidence="2">Luciferase-like monooxygenase</fullName>
    </recommendedName>
</protein>
<gene>
    <name evidence="4" type="ORF">JCM19274_5518</name>
</gene>
<dbReference type="GO" id="GO:0016705">
    <property type="term" value="F:oxidoreductase activity, acting on paired donors, with incorporation or reduction of molecular oxygen"/>
    <property type="evidence" value="ECO:0007669"/>
    <property type="project" value="InterPro"/>
</dbReference>
<dbReference type="Pfam" id="PF00296">
    <property type="entry name" value="Bac_luciferase"/>
    <property type="match status" value="1"/>
</dbReference>
<comment type="similarity">
    <text evidence="1">To bacterial alkanal monooxygenase alpha and beta chains.</text>
</comment>
<name>A0A090WL64_9FLAO</name>
<dbReference type="InterPro" id="IPR036661">
    <property type="entry name" value="Luciferase-like_sf"/>
</dbReference>
<dbReference type="InterPro" id="IPR019949">
    <property type="entry name" value="CmoO-like"/>
</dbReference>
<keyword evidence="4" id="KW-0503">Monooxygenase</keyword>
<feature type="domain" description="Luciferase-like" evidence="3">
    <location>
        <begin position="8"/>
        <end position="270"/>
    </location>
</feature>